<keyword evidence="3 6" id="KW-0808">Transferase</keyword>
<evidence type="ECO:0000313" key="8">
    <source>
        <dbReference type="EMBL" id="JAC85777.1"/>
    </source>
</evidence>
<dbReference type="PANTHER" id="PTHR13355:SF11">
    <property type="entry name" value="GLUCOSAMINE 6-PHOSPHATE N-ACETYLTRANSFERASE"/>
    <property type="match status" value="1"/>
</dbReference>
<dbReference type="InterPro" id="IPR000182">
    <property type="entry name" value="GNAT_dom"/>
</dbReference>
<protein>
    <recommendedName>
        <fullName evidence="6">Glucosamine 6-phosphate N-acetyltransferase</fullName>
        <ecNumber evidence="6">2.3.1.4</ecNumber>
    </recommendedName>
</protein>
<evidence type="ECO:0000256" key="2">
    <source>
        <dbReference type="ARBA" id="ARBA00006048"/>
    </source>
</evidence>
<evidence type="ECO:0000256" key="3">
    <source>
        <dbReference type="ARBA" id="ARBA00022679"/>
    </source>
</evidence>
<evidence type="ECO:0000256" key="5">
    <source>
        <dbReference type="ARBA" id="ARBA00048964"/>
    </source>
</evidence>
<dbReference type="CDD" id="cd04301">
    <property type="entry name" value="NAT_SF"/>
    <property type="match status" value="1"/>
</dbReference>
<dbReference type="AlphaFoldDB" id="A0A069DQ84"/>
<dbReference type="GO" id="GO:0006048">
    <property type="term" value="P:UDP-N-acetylglucosamine biosynthetic process"/>
    <property type="evidence" value="ECO:0007669"/>
    <property type="project" value="UniProtKB-UniRule"/>
</dbReference>
<dbReference type="PANTHER" id="PTHR13355">
    <property type="entry name" value="GLUCOSAMINE 6-PHOSPHATE N-ACETYLTRANSFERASE"/>
    <property type="match status" value="1"/>
</dbReference>
<organism evidence="8">
    <name type="scientific">Panstrongylus megistus</name>
    <dbReference type="NCBI Taxonomy" id="65343"/>
    <lineage>
        <taxon>Eukaryota</taxon>
        <taxon>Metazoa</taxon>
        <taxon>Ecdysozoa</taxon>
        <taxon>Arthropoda</taxon>
        <taxon>Hexapoda</taxon>
        <taxon>Insecta</taxon>
        <taxon>Pterygota</taxon>
        <taxon>Neoptera</taxon>
        <taxon>Paraneoptera</taxon>
        <taxon>Hemiptera</taxon>
        <taxon>Heteroptera</taxon>
        <taxon>Panheteroptera</taxon>
        <taxon>Cimicomorpha</taxon>
        <taxon>Reduviidae</taxon>
        <taxon>Triatominae</taxon>
        <taxon>Panstrongylus</taxon>
    </lineage>
</organism>
<keyword evidence="4 6" id="KW-0012">Acyltransferase</keyword>
<evidence type="ECO:0000256" key="4">
    <source>
        <dbReference type="ARBA" id="ARBA00023315"/>
    </source>
</evidence>
<dbReference type="SUPFAM" id="SSF55729">
    <property type="entry name" value="Acyl-CoA N-acyltransferases (Nat)"/>
    <property type="match status" value="1"/>
</dbReference>
<dbReference type="FunFam" id="3.40.630.30:FF:000043">
    <property type="entry name" value="Glucosamine 6-phosphate N-acetyltransferase"/>
    <property type="match status" value="1"/>
</dbReference>
<comment type="catalytic activity">
    <reaction evidence="5 6">
        <text>D-glucosamine 6-phosphate + acetyl-CoA = N-acetyl-D-glucosamine 6-phosphate + CoA + H(+)</text>
        <dbReference type="Rhea" id="RHEA:10292"/>
        <dbReference type="ChEBI" id="CHEBI:15378"/>
        <dbReference type="ChEBI" id="CHEBI:57287"/>
        <dbReference type="ChEBI" id="CHEBI:57288"/>
        <dbReference type="ChEBI" id="CHEBI:57513"/>
        <dbReference type="ChEBI" id="CHEBI:58725"/>
        <dbReference type="EC" id="2.3.1.4"/>
    </reaction>
</comment>
<evidence type="ECO:0000259" key="7">
    <source>
        <dbReference type="PROSITE" id="PS51186"/>
    </source>
</evidence>
<dbReference type="EMBL" id="GBGD01003112">
    <property type="protein sequence ID" value="JAC85777.1"/>
    <property type="molecule type" value="mRNA"/>
</dbReference>
<feature type="domain" description="N-acetyltransferase" evidence="7">
    <location>
        <begin position="39"/>
        <end position="186"/>
    </location>
</feature>
<comment type="pathway">
    <text evidence="1 6">Nucleotide-sugar biosynthesis; UDP-N-acetyl-alpha-D-glucosamine biosynthesis; N-acetyl-alpha-D-glucosamine 1-phosphate from alpha-D-glucosamine 6-phosphate (route I): step 1/2.</text>
</comment>
<dbReference type="PROSITE" id="PS51186">
    <property type="entry name" value="GNAT"/>
    <property type="match status" value="1"/>
</dbReference>
<evidence type="ECO:0000256" key="1">
    <source>
        <dbReference type="ARBA" id="ARBA00004832"/>
    </source>
</evidence>
<dbReference type="UniPathway" id="UPA00113">
    <property type="reaction ID" value="UER00529"/>
</dbReference>
<dbReference type="Gene3D" id="3.40.630.30">
    <property type="match status" value="1"/>
</dbReference>
<evidence type="ECO:0000256" key="6">
    <source>
        <dbReference type="RuleBase" id="RU365086"/>
    </source>
</evidence>
<accession>A0A069DQ84</accession>
<sequence length="186" mass="21646">MTKEIEELYDRSLIETLDFSSVQSSYNPKINIENPGNDLKIRPLRINDYEAGYMQLLSQLTEVGEYDKEKFIETFKLMKQHKGMYYIIVIEDVASGQVIGSGTLFIEQKFIHNCALRGRLEDIVVSNEYRGKQLGKLIVHTLTLLSKHLNCYKVTLDCKDSNRPFYEGLGYKKEESNSNFMQIRFH</sequence>
<dbReference type="EC" id="2.3.1.4" evidence="6"/>
<dbReference type="Pfam" id="PF00583">
    <property type="entry name" value="Acetyltransf_1"/>
    <property type="match status" value="1"/>
</dbReference>
<name>A0A069DQ84_9HEMI</name>
<proteinExistence type="evidence at transcript level"/>
<comment type="similarity">
    <text evidence="2 6">Belongs to the acetyltransferase family. GNA1 subfamily.</text>
</comment>
<reference evidence="8" key="1">
    <citation type="journal article" date="2015" name="J. Med. Entomol.">
        <title>A Deep Insight Into the Sialotranscriptome of the Chagas Disease Vector, Panstrongylus megistus (Hemiptera: Heteroptera).</title>
        <authorList>
            <person name="Ribeiro J.M."/>
            <person name="Schwarz A."/>
            <person name="Francischetti I.M."/>
        </authorList>
    </citation>
    <scope>NUCLEOTIDE SEQUENCE</scope>
    <source>
        <tissue evidence="8">Salivary glands</tissue>
    </source>
</reference>
<dbReference type="InterPro" id="IPR039143">
    <property type="entry name" value="GNPNAT1-like"/>
</dbReference>
<dbReference type="GO" id="GO:0004343">
    <property type="term" value="F:glucosamine 6-phosphate N-acetyltransferase activity"/>
    <property type="evidence" value="ECO:0007669"/>
    <property type="project" value="UniProtKB-UniRule"/>
</dbReference>
<dbReference type="InterPro" id="IPR016181">
    <property type="entry name" value="Acyl_CoA_acyltransferase"/>
</dbReference>